<comment type="subcellular location">
    <subcellularLocation>
        <location evidence="1">Cell membrane</location>
        <topology evidence="1">Multi-pass membrane protein</topology>
    </subcellularLocation>
</comment>
<keyword evidence="3 6" id="KW-0812">Transmembrane</keyword>
<keyword evidence="2" id="KW-1003">Cell membrane</keyword>
<feature type="transmembrane region" description="Helical" evidence="6">
    <location>
        <begin position="278"/>
        <end position="300"/>
    </location>
</feature>
<proteinExistence type="predicted"/>
<protein>
    <recommendedName>
        <fullName evidence="7">Metallo-beta-lactamase domain-containing protein</fullName>
    </recommendedName>
</protein>
<dbReference type="InterPro" id="IPR001279">
    <property type="entry name" value="Metallo-B-lactamas"/>
</dbReference>
<evidence type="ECO:0000256" key="6">
    <source>
        <dbReference type="SAM" id="Phobius"/>
    </source>
</evidence>
<dbReference type="CDD" id="cd07731">
    <property type="entry name" value="ComA-like_MBL-fold"/>
    <property type="match status" value="1"/>
</dbReference>
<feature type="transmembrane region" description="Helical" evidence="6">
    <location>
        <begin position="460"/>
        <end position="480"/>
    </location>
</feature>
<dbReference type="InterPro" id="IPR004477">
    <property type="entry name" value="ComEC_N"/>
</dbReference>
<gene>
    <name evidence="8" type="ORF">LCGC14_0269310</name>
</gene>
<name>A0A0F9UGB0_9ZZZZ</name>
<feature type="transmembrane region" description="Helical" evidence="6">
    <location>
        <begin position="379"/>
        <end position="399"/>
    </location>
</feature>
<dbReference type="InterPro" id="IPR035681">
    <property type="entry name" value="ComA-like_MBL"/>
</dbReference>
<dbReference type="AlphaFoldDB" id="A0A0F9UGB0"/>
<feature type="transmembrane region" description="Helical" evidence="6">
    <location>
        <begin position="43"/>
        <end position="60"/>
    </location>
</feature>
<feature type="transmembrane region" description="Helical" evidence="6">
    <location>
        <begin position="548"/>
        <end position="565"/>
    </location>
</feature>
<dbReference type="InterPro" id="IPR052159">
    <property type="entry name" value="Competence_DNA_uptake"/>
</dbReference>
<dbReference type="InterPro" id="IPR036866">
    <property type="entry name" value="RibonucZ/Hydroxyglut_hydro"/>
</dbReference>
<feature type="transmembrane region" description="Helical" evidence="6">
    <location>
        <begin position="67"/>
        <end position="86"/>
    </location>
</feature>
<accession>A0A0F9UGB0</accession>
<feature type="transmembrane region" description="Helical" evidence="6">
    <location>
        <begin position="524"/>
        <end position="541"/>
    </location>
</feature>
<feature type="transmembrane region" description="Helical" evidence="6">
    <location>
        <begin position="492"/>
        <end position="512"/>
    </location>
</feature>
<evidence type="ECO:0000256" key="5">
    <source>
        <dbReference type="ARBA" id="ARBA00023136"/>
    </source>
</evidence>
<comment type="caution">
    <text evidence="8">The sequence shown here is derived from an EMBL/GenBank/DDBJ whole genome shotgun (WGS) entry which is preliminary data.</text>
</comment>
<keyword evidence="4 6" id="KW-1133">Transmembrane helix</keyword>
<reference evidence="8" key="1">
    <citation type="journal article" date="2015" name="Nature">
        <title>Complex archaea that bridge the gap between prokaryotes and eukaryotes.</title>
        <authorList>
            <person name="Spang A."/>
            <person name="Saw J.H."/>
            <person name="Jorgensen S.L."/>
            <person name="Zaremba-Niedzwiedzka K."/>
            <person name="Martijn J."/>
            <person name="Lind A.E."/>
            <person name="van Eijk R."/>
            <person name="Schleper C."/>
            <person name="Guy L."/>
            <person name="Ettema T.J."/>
        </authorList>
    </citation>
    <scope>NUCLEOTIDE SEQUENCE</scope>
</reference>
<keyword evidence="5 6" id="KW-0472">Membrane</keyword>
<sequence>MDPFAGSLTRPRGRLHRIPMAPLAAALMAGIIAGRYLPIPVGVYAFAGGAALLGAIGALGRKHLLPVATVCVLVVVACLGAAYVHLRYFSVGDDHIVTCTARHRTLATLRGRIVTAPTTWQDDPSVALGWRRPMRTVFILDAEAIRTESAWRPIRGLVRVGIDEGDPHLAAGQRLELAGWIGRFTSPPNPGQFDWAAAMRNRGLLVQMSVPTPDGAMLLSDAHAPWYRRALWHVRAGARQHLLSFGDAHEGRLINALVLGERHPALRRLNDAMIRAGIAHFLSISGLHLGIFLGFVFLLCRLISLTPRQSAAAVLVVLAAYLLLAEPRPPLLRSAVMAAAMCAATIARRRHAQLNALAVAAAALLIADPLRLFDVGFQLSFIIVTSLVCVHHPARRLLFGWFLRRRGLTVFRSEQRIRRWLAYTLTNWLIAGVTISLVAYVAAAPLVARHFGLFCPWAPLLSIVLLPLVAAILIAGYVSMAMAWPAPNLSHLVGRLASALAEQLTAVVEWLSRLPAMGLALRPVGGWWVVACYVALALLLVRRRFRYGRIVSLAAVVAMIAATVWTQRLAPPPNVAELNLLAVGAGQCAVLRTPSGQTFLLDAGTQGGYDAANQIIRPFFRAQRLPSPSAVFISHGNTDHYNALPALLRQSPIGRVYLSDDFDRADPSDVEQPVAHLMGVLDDHTVQIVRLSAGMTVELDDRTSIQVLWPTMDLPAATDPNDRSLVLRIVCDGRSVLLAGDVQVMAQTALMTADRSAALQSDALVMPHHGGWRQTLPAFVQAVGPQAVLVSTSRSLTSRGTTARRKEFYDTLARSGHAYTTRTDGWIQLRFGAGTFEVRTMRRRP</sequence>
<dbReference type="Pfam" id="PF13567">
    <property type="entry name" value="DUF4131"/>
    <property type="match status" value="1"/>
</dbReference>
<evidence type="ECO:0000256" key="1">
    <source>
        <dbReference type="ARBA" id="ARBA00004651"/>
    </source>
</evidence>
<dbReference type="GO" id="GO:0005886">
    <property type="term" value="C:plasma membrane"/>
    <property type="evidence" value="ECO:0007669"/>
    <property type="project" value="UniProtKB-SubCell"/>
</dbReference>
<evidence type="ECO:0000256" key="4">
    <source>
        <dbReference type="ARBA" id="ARBA00022989"/>
    </source>
</evidence>
<dbReference type="Gene3D" id="3.60.15.10">
    <property type="entry name" value="Ribonuclease Z/Hydroxyacylglutathione hydrolase-like"/>
    <property type="match status" value="1"/>
</dbReference>
<organism evidence="8">
    <name type="scientific">marine sediment metagenome</name>
    <dbReference type="NCBI Taxonomy" id="412755"/>
    <lineage>
        <taxon>unclassified sequences</taxon>
        <taxon>metagenomes</taxon>
        <taxon>ecological metagenomes</taxon>
    </lineage>
</organism>
<feature type="transmembrane region" description="Helical" evidence="6">
    <location>
        <begin position="420"/>
        <end position="448"/>
    </location>
</feature>
<dbReference type="SMART" id="SM00849">
    <property type="entry name" value="Lactamase_B"/>
    <property type="match status" value="1"/>
</dbReference>
<evidence type="ECO:0000256" key="2">
    <source>
        <dbReference type="ARBA" id="ARBA00022475"/>
    </source>
</evidence>
<feature type="transmembrane region" description="Helical" evidence="6">
    <location>
        <begin position="20"/>
        <end position="37"/>
    </location>
</feature>
<dbReference type="NCBIfam" id="TIGR00360">
    <property type="entry name" value="ComEC_N-term"/>
    <property type="match status" value="1"/>
</dbReference>
<dbReference type="Pfam" id="PF00753">
    <property type="entry name" value="Lactamase_B"/>
    <property type="match status" value="1"/>
</dbReference>
<dbReference type="EMBL" id="LAZR01000148">
    <property type="protein sequence ID" value="KKN86377.1"/>
    <property type="molecule type" value="Genomic_DNA"/>
</dbReference>
<dbReference type="InterPro" id="IPR025405">
    <property type="entry name" value="DUF4131"/>
</dbReference>
<feature type="transmembrane region" description="Helical" evidence="6">
    <location>
        <begin position="354"/>
        <end position="373"/>
    </location>
</feature>
<feature type="domain" description="Metallo-beta-lactamase" evidence="7">
    <location>
        <begin position="585"/>
        <end position="769"/>
    </location>
</feature>
<evidence type="ECO:0000313" key="8">
    <source>
        <dbReference type="EMBL" id="KKN86377.1"/>
    </source>
</evidence>
<evidence type="ECO:0000256" key="3">
    <source>
        <dbReference type="ARBA" id="ARBA00022692"/>
    </source>
</evidence>
<dbReference type="Pfam" id="PF03772">
    <property type="entry name" value="Competence"/>
    <property type="match status" value="1"/>
</dbReference>
<dbReference type="SUPFAM" id="SSF56281">
    <property type="entry name" value="Metallo-hydrolase/oxidoreductase"/>
    <property type="match status" value="1"/>
</dbReference>
<feature type="transmembrane region" description="Helical" evidence="6">
    <location>
        <begin position="307"/>
        <end position="324"/>
    </location>
</feature>
<dbReference type="PANTHER" id="PTHR30619">
    <property type="entry name" value="DNA INTERNALIZATION/COMPETENCE PROTEIN COMEC/REC2"/>
    <property type="match status" value="1"/>
</dbReference>
<dbReference type="PANTHER" id="PTHR30619:SF1">
    <property type="entry name" value="RECOMBINATION PROTEIN 2"/>
    <property type="match status" value="1"/>
</dbReference>
<evidence type="ECO:0000259" key="7">
    <source>
        <dbReference type="SMART" id="SM00849"/>
    </source>
</evidence>